<evidence type="ECO:0000256" key="1">
    <source>
        <dbReference type="SAM" id="SignalP"/>
    </source>
</evidence>
<keyword evidence="3" id="KW-1185">Reference proteome</keyword>
<proteinExistence type="predicted"/>
<dbReference type="Proteomes" id="UP000202922">
    <property type="component" value="Unassembled WGS sequence"/>
</dbReference>
<protein>
    <submittedName>
        <fullName evidence="2">Uncharacterized protein</fullName>
    </submittedName>
</protein>
<keyword evidence="1" id="KW-0732">Signal</keyword>
<dbReference type="EMBL" id="FXYE01000001">
    <property type="protein sequence ID" value="SMX32340.1"/>
    <property type="molecule type" value="Genomic_DNA"/>
</dbReference>
<name>A0A238JNU0_9RHOB</name>
<sequence>MTSVLGLRKWRRALLAVCCAALGFAQPIWAEPTKTDFLALAQKGWVYELRNSVKRRDASMPAVRIDSKEMAKGSICVIGEQPHAITQGVLRAFQNLIASVYGPVGTVTWGGATAASCHGPHRTYIRLYSGRPPHHAYNRDLRMLDQIYHIGLPKDRDQFVRSPAQASTFFGREGLASHLLIKQPSAMPLSPLERGFYASILIEELYQAFSFGMDVLHFDRQKAFLSKIEEYPVNLRNLDWDSPRFMQGLLTSNPRGLCAFDVFMLHALATSELENVNSNAFLEYLDHHFDELVQQTRATVQEPEFAGIIDRNCMDAP</sequence>
<organism evidence="2 3">
    <name type="scientific">Actibacterium lipolyticum</name>
    <dbReference type="NCBI Taxonomy" id="1524263"/>
    <lineage>
        <taxon>Bacteria</taxon>
        <taxon>Pseudomonadati</taxon>
        <taxon>Pseudomonadota</taxon>
        <taxon>Alphaproteobacteria</taxon>
        <taxon>Rhodobacterales</taxon>
        <taxon>Roseobacteraceae</taxon>
        <taxon>Actibacterium</taxon>
    </lineage>
</organism>
<accession>A0A238JNU0</accession>
<gene>
    <name evidence="2" type="ORF">COL8621_00789</name>
</gene>
<dbReference type="AlphaFoldDB" id="A0A238JNU0"/>
<evidence type="ECO:0000313" key="2">
    <source>
        <dbReference type="EMBL" id="SMX32340.1"/>
    </source>
</evidence>
<feature type="chain" id="PRO_5012963733" evidence="1">
    <location>
        <begin position="31"/>
        <end position="317"/>
    </location>
</feature>
<feature type="signal peptide" evidence="1">
    <location>
        <begin position="1"/>
        <end position="30"/>
    </location>
</feature>
<reference evidence="3" key="1">
    <citation type="submission" date="2017-05" db="EMBL/GenBank/DDBJ databases">
        <authorList>
            <person name="Rodrigo-Torres L."/>
            <person name="Arahal R. D."/>
            <person name="Lucena T."/>
        </authorList>
    </citation>
    <scope>NUCLEOTIDE SEQUENCE [LARGE SCALE GENOMIC DNA]</scope>
    <source>
        <strain evidence="3">CECT 8621</strain>
    </source>
</reference>
<evidence type="ECO:0000313" key="3">
    <source>
        <dbReference type="Proteomes" id="UP000202922"/>
    </source>
</evidence>